<evidence type="ECO:0000313" key="2">
    <source>
        <dbReference type="EMBL" id="KAK2955803.1"/>
    </source>
</evidence>
<name>A0ABQ9XWE5_9EUKA</name>
<sequence length="170" mass="19316">MLRDVDPLTPSSSRRKPSWASRNRKDRNCEGHGESFYETVRRVQLLRPDRLHDDGKILLWIRSGRRVGMFRRVQSNRHRSALCYRSALQQIGNLADFTVFSGILVYVLNPPVLREIKFSFTNNLSTSCIVEVSGSDLIASTEYTATSIVPLDEEDGDIFTDSSSSEESPF</sequence>
<organism evidence="2 3">
    <name type="scientific">Blattamonas nauphoetae</name>
    <dbReference type="NCBI Taxonomy" id="2049346"/>
    <lineage>
        <taxon>Eukaryota</taxon>
        <taxon>Metamonada</taxon>
        <taxon>Preaxostyla</taxon>
        <taxon>Oxymonadida</taxon>
        <taxon>Blattamonas</taxon>
    </lineage>
</organism>
<accession>A0ABQ9XWE5</accession>
<feature type="compositionally biased region" description="Basic residues" evidence="1">
    <location>
        <begin position="13"/>
        <end position="25"/>
    </location>
</feature>
<feature type="region of interest" description="Disordered" evidence="1">
    <location>
        <begin position="1"/>
        <end position="27"/>
    </location>
</feature>
<dbReference type="EMBL" id="JARBJD010000062">
    <property type="protein sequence ID" value="KAK2955803.1"/>
    <property type="molecule type" value="Genomic_DNA"/>
</dbReference>
<gene>
    <name evidence="2" type="ORF">BLNAU_9154</name>
</gene>
<evidence type="ECO:0000313" key="3">
    <source>
        <dbReference type="Proteomes" id="UP001281761"/>
    </source>
</evidence>
<keyword evidence="3" id="KW-1185">Reference proteome</keyword>
<proteinExistence type="predicted"/>
<evidence type="ECO:0000256" key="1">
    <source>
        <dbReference type="SAM" id="MobiDB-lite"/>
    </source>
</evidence>
<dbReference type="Proteomes" id="UP001281761">
    <property type="component" value="Unassembled WGS sequence"/>
</dbReference>
<protein>
    <submittedName>
        <fullName evidence="2">Uncharacterized protein</fullName>
    </submittedName>
</protein>
<comment type="caution">
    <text evidence="2">The sequence shown here is derived from an EMBL/GenBank/DDBJ whole genome shotgun (WGS) entry which is preliminary data.</text>
</comment>
<reference evidence="2 3" key="1">
    <citation type="journal article" date="2022" name="bioRxiv">
        <title>Genomics of Preaxostyla Flagellates Illuminates Evolutionary Transitions and the Path Towards Mitochondrial Loss.</title>
        <authorList>
            <person name="Novak L.V.F."/>
            <person name="Treitli S.C."/>
            <person name="Pyrih J."/>
            <person name="Halakuc P."/>
            <person name="Pipaliya S.V."/>
            <person name="Vacek V."/>
            <person name="Brzon O."/>
            <person name="Soukal P."/>
            <person name="Eme L."/>
            <person name="Dacks J.B."/>
            <person name="Karnkowska A."/>
            <person name="Elias M."/>
            <person name="Hampl V."/>
        </authorList>
    </citation>
    <scope>NUCLEOTIDE SEQUENCE [LARGE SCALE GENOMIC DNA]</scope>
    <source>
        <strain evidence="2">NAU3</strain>
        <tissue evidence="2">Gut</tissue>
    </source>
</reference>